<reference evidence="1 2" key="1">
    <citation type="submission" date="2019-11" db="EMBL/GenBank/DDBJ databases">
        <authorList>
            <person name="Zhang X.Y."/>
        </authorList>
    </citation>
    <scope>NUCLEOTIDE SEQUENCE [LARGE SCALE GENOMIC DNA]</scope>
    <source>
        <strain evidence="1 2">C176</strain>
    </source>
</reference>
<dbReference type="InterPro" id="IPR003749">
    <property type="entry name" value="ThiS/MoaD-like"/>
</dbReference>
<dbReference type="InterPro" id="IPR016155">
    <property type="entry name" value="Mopterin_synth/thiamin_S_b"/>
</dbReference>
<protein>
    <submittedName>
        <fullName evidence="1">MoaD/ThiS family protein</fullName>
    </submittedName>
</protein>
<proteinExistence type="predicted"/>
<gene>
    <name evidence="1" type="ORF">GH984_04570</name>
</gene>
<dbReference type="InterPro" id="IPR012675">
    <property type="entry name" value="Beta-grasp_dom_sf"/>
</dbReference>
<evidence type="ECO:0000313" key="2">
    <source>
        <dbReference type="Proteomes" id="UP000433788"/>
    </source>
</evidence>
<name>A0A6N7QRB4_9GAMM</name>
<organism evidence="1 2">
    <name type="scientific">Spiribacter salilacus</name>
    <dbReference type="NCBI Taxonomy" id="2664894"/>
    <lineage>
        <taxon>Bacteria</taxon>
        <taxon>Pseudomonadati</taxon>
        <taxon>Pseudomonadota</taxon>
        <taxon>Gammaproteobacteria</taxon>
        <taxon>Chromatiales</taxon>
        <taxon>Ectothiorhodospiraceae</taxon>
        <taxon>Spiribacter</taxon>
    </lineage>
</organism>
<dbReference type="AlphaFoldDB" id="A0A6N7QRB4"/>
<dbReference type="Proteomes" id="UP000433788">
    <property type="component" value="Unassembled WGS sequence"/>
</dbReference>
<evidence type="ECO:0000313" key="1">
    <source>
        <dbReference type="EMBL" id="MRH77973.1"/>
    </source>
</evidence>
<comment type="caution">
    <text evidence="1">The sequence shown here is derived from an EMBL/GenBank/DDBJ whole genome shotgun (WGS) entry which is preliminary data.</text>
</comment>
<dbReference type="Pfam" id="PF02597">
    <property type="entry name" value="ThiS"/>
    <property type="match status" value="1"/>
</dbReference>
<accession>A0A6N7QRB4</accession>
<dbReference type="Gene3D" id="3.10.20.30">
    <property type="match status" value="1"/>
</dbReference>
<dbReference type="SUPFAM" id="SSF54285">
    <property type="entry name" value="MoaD/ThiS"/>
    <property type="match status" value="1"/>
</dbReference>
<sequence length="79" mass="8474">MQVEFFGVLKEVVGSNQVTLDMSPPVAIAEILDRLTSDYPALKSHLPRVACAVGDEVKSRQDLLQADEVLVLLPPVSGG</sequence>
<dbReference type="RefSeq" id="WP_153719020.1">
    <property type="nucleotide sequence ID" value="NZ_WJPP01000002.1"/>
</dbReference>
<dbReference type="CDD" id="cd00754">
    <property type="entry name" value="Ubl_MoaD"/>
    <property type="match status" value="1"/>
</dbReference>
<dbReference type="EMBL" id="WJPP01000002">
    <property type="protein sequence ID" value="MRH77973.1"/>
    <property type="molecule type" value="Genomic_DNA"/>
</dbReference>
<keyword evidence="2" id="KW-1185">Reference proteome</keyword>